<keyword evidence="1" id="KW-0472">Membrane</keyword>
<gene>
    <name evidence="4" type="ORF">AKJ09_01187</name>
</gene>
<keyword evidence="2" id="KW-0732">Signal</keyword>
<dbReference type="RefSeq" id="WP_146646104.1">
    <property type="nucleotide sequence ID" value="NZ_CP012333.1"/>
</dbReference>
<sequence>MRSKKTVSVLSAGLLGLGVFASSTAEAAPSLRVQVDQRGDFVLLGNTLAQDCAAGIPAPLVGTVGACGANTSDSSADVYWRSDSPQTGQAEANTGVTVAQARSTAMLSIPTGATITHAYLYWAASVDTQISDQTVTFERPGVFTQSITALASQTSPLNDHFAYQSVADVTALVKQHGVGAYRVGDVTARVLLDKSQETSFAGWWMAVFYELATDPPRNLALFDGLDQVSQNSSADVTLSGFLVPNAGFDGKLGVIAYEGDQANTGDSLYFNSSQLSDALNPATNFFNSTRSRLGTAISLAGDLPQLTGAAASMSGLDLDVIDVTSKLTPGQTSAPIKATTTQDIYLLGGYVTSISTFKPDFSTSTKTVTDVDGGALLPGDILQYTIVAKNTGNDGSVKTILEDALPVGVSYVAGSLSITQGANAGAKTDATGDDQCDYDAAARKVTCRLGAGANASLGGALAIDESSTVTFKVKVDANATGTISNQATITASGLLGAPASSALTDGNGTGNGAPPTESIIDRCADASKCASPTPFCKTAEHPYVCVECRNDADCPGSKPSCDVATNTCSCQPSGAEVCDGKDNDCNGTIDDGFAEVCVACVTDADCGDANSGRVCHDTSKTCVDGCRGRDGNGCAPGKTCSSQTSAIGECKAASSTDAGADAGHDDGGNGNGNGAGGDAGIDDDIVASGNGFSCSTGPISGGGAGLVWLLGAAATAFAMVRRRRNAR</sequence>
<dbReference type="NCBIfam" id="TIGR04226">
    <property type="entry name" value="RrgB_K2N_iso_D2"/>
    <property type="match status" value="1"/>
</dbReference>
<dbReference type="SUPFAM" id="SSF49401">
    <property type="entry name" value="Bacterial adhesins"/>
    <property type="match status" value="1"/>
</dbReference>
<evidence type="ECO:0000256" key="2">
    <source>
        <dbReference type="SAM" id="SignalP"/>
    </source>
</evidence>
<evidence type="ECO:0000313" key="5">
    <source>
        <dbReference type="Proteomes" id="UP000064967"/>
    </source>
</evidence>
<evidence type="ECO:0000313" key="4">
    <source>
        <dbReference type="EMBL" id="AKU94523.1"/>
    </source>
</evidence>
<proteinExistence type="predicted"/>
<dbReference type="InterPro" id="IPR051172">
    <property type="entry name" value="Chlamydia_OmcB"/>
</dbReference>
<dbReference type="AlphaFoldDB" id="A0A0K1PLV8"/>
<keyword evidence="5" id="KW-1185">Reference proteome</keyword>
<dbReference type="Pfam" id="PF01345">
    <property type="entry name" value="DUF11"/>
    <property type="match status" value="1"/>
</dbReference>
<dbReference type="KEGG" id="llu:AKJ09_01187"/>
<dbReference type="STRING" id="1391654.AKJ09_01187"/>
<dbReference type="InterPro" id="IPR047589">
    <property type="entry name" value="DUF11_rpt"/>
</dbReference>
<evidence type="ECO:0000256" key="1">
    <source>
        <dbReference type="SAM" id="Phobius"/>
    </source>
</evidence>
<dbReference type="PANTHER" id="PTHR34819:SF4">
    <property type="entry name" value="LARGE CYSTEINE-RICH PERIPLASMIC PROTEIN OMCB"/>
    <property type="match status" value="1"/>
</dbReference>
<protein>
    <submittedName>
        <fullName evidence="4">Internalin, putative</fullName>
    </submittedName>
</protein>
<dbReference type="InterPro" id="IPR026466">
    <property type="entry name" value="Fim_isopep_form_D2_dom"/>
</dbReference>
<keyword evidence="1" id="KW-0812">Transmembrane</keyword>
<keyword evidence="1" id="KW-1133">Transmembrane helix</keyword>
<dbReference type="NCBIfam" id="TIGR03901">
    <property type="entry name" value="MYXO-CTERM"/>
    <property type="match status" value="1"/>
</dbReference>
<dbReference type="InterPro" id="IPR001434">
    <property type="entry name" value="OmcB-like_DUF11"/>
</dbReference>
<organism evidence="4 5">
    <name type="scientific">Labilithrix luteola</name>
    <dbReference type="NCBI Taxonomy" id="1391654"/>
    <lineage>
        <taxon>Bacteria</taxon>
        <taxon>Pseudomonadati</taxon>
        <taxon>Myxococcota</taxon>
        <taxon>Polyangia</taxon>
        <taxon>Polyangiales</taxon>
        <taxon>Labilitrichaceae</taxon>
        <taxon>Labilithrix</taxon>
    </lineage>
</organism>
<dbReference type="InterPro" id="IPR024038">
    <property type="entry name" value="MYXO-CTERM"/>
</dbReference>
<feature type="transmembrane region" description="Helical" evidence="1">
    <location>
        <begin position="699"/>
        <end position="720"/>
    </location>
</feature>
<reference evidence="4 5" key="1">
    <citation type="submission" date="2015-08" db="EMBL/GenBank/DDBJ databases">
        <authorList>
            <person name="Babu N.S."/>
            <person name="Beckwith C.J."/>
            <person name="Beseler K.G."/>
            <person name="Brison A."/>
            <person name="Carone J.V."/>
            <person name="Caskin T.P."/>
            <person name="Diamond M."/>
            <person name="Durham M.E."/>
            <person name="Foxe J.M."/>
            <person name="Go M."/>
            <person name="Henderson B.A."/>
            <person name="Jones I.B."/>
            <person name="McGettigan J.A."/>
            <person name="Micheletti S.J."/>
            <person name="Nasrallah M.E."/>
            <person name="Ortiz D."/>
            <person name="Piller C.R."/>
            <person name="Privatt S.R."/>
            <person name="Schneider S.L."/>
            <person name="Sharp S."/>
            <person name="Smith T.C."/>
            <person name="Stanton J.D."/>
            <person name="Ullery H.E."/>
            <person name="Wilson R.J."/>
            <person name="Serrano M.G."/>
            <person name="Buck G."/>
            <person name="Lee V."/>
            <person name="Wang Y."/>
            <person name="Carvalho R."/>
            <person name="Voegtly L."/>
            <person name="Shi R."/>
            <person name="Duckworth R."/>
            <person name="Johnson A."/>
            <person name="Loviza R."/>
            <person name="Walstead R."/>
            <person name="Shah Z."/>
            <person name="Kiflezghi M."/>
            <person name="Wade K."/>
            <person name="Ball S.L."/>
            <person name="Bradley K.W."/>
            <person name="Asai D.J."/>
            <person name="Bowman C.A."/>
            <person name="Russell D.A."/>
            <person name="Pope W.H."/>
            <person name="Jacobs-Sera D."/>
            <person name="Hendrix R.W."/>
            <person name="Hatfull G.F."/>
        </authorList>
    </citation>
    <scope>NUCLEOTIDE SEQUENCE [LARGE SCALE GENOMIC DNA]</scope>
    <source>
        <strain evidence="4 5">DSM 27648</strain>
    </source>
</reference>
<feature type="chain" id="PRO_5005465689" evidence="2">
    <location>
        <begin position="28"/>
        <end position="727"/>
    </location>
</feature>
<feature type="signal peptide" evidence="2">
    <location>
        <begin position="1"/>
        <end position="27"/>
    </location>
</feature>
<dbReference type="EMBL" id="CP012333">
    <property type="protein sequence ID" value="AKU94523.1"/>
    <property type="molecule type" value="Genomic_DNA"/>
</dbReference>
<feature type="domain" description="DUF11" evidence="3">
    <location>
        <begin position="371"/>
        <end position="491"/>
    </location>
</feature>
<name>A0A0K1PLV8_9BACT</name>
<dbReference type="Proteomes" id="UP000064967">
    <property type="component" value="Chromosome"/>
</dbReference>
<dbReference type="InterPro" id="IPR008966">
    <property type="entry name" value="Adhesion_dom_sf"/>
</dbReference>
<accession>A0A0K1PLV8</accession>
<evidence type="ECO:0000259" key="3">
    <source>
        <dbReference type="Pfam" id="PF01345"/>
    </source>
</evidence>
<dbReference type="PANTHER" id="PTHR34819">
    <property type="entry name" value="LARGE CYSTEINE-RICH PERIPLASMIC PROTEIN OMCB"/>
    <property type="match status" value="1"/>
</dbReference>
<dbReference type="NCBIfam" id="TIGR01451">
    <property type="entry name" value="B_ant_repeat"/>
    <property type="match status" value="1"/>
</dbReference>
<dbReference type="OrthoDB" id="5495046at2"/>
<dbReference type="Gene3D" id="2.60.40.740">
    <property type="match status" value="1"/>
</dbReference>